<feature type="domain" description="Plastocyanin-like" evidence="11">
    <location>
        <begin position="448"/>
        <end position="596"/>
    </location>
</feature>
<dbReference type="Pfam" id="PF00394">
    <property type="entry name" value="Cu-oxidase"/>
    <property type="match status" value="1"/>
</dbReference>
<comment type="catalytic activity">
    <reaction evidence="1">
        <text>4 hydroquinone + O2 = 4 benzosemiquinone + 2 H2O</text>
        <dbReference type="Rhea" id="RHEA:11276"/>
        <dbReference type="ChEBI" id="CHEBI:15377"/>
        <dbReference type="ChEBI" id="CHEBI:15379"/>
        <dbReference type="ChEBI" id="CHEBI:17594"/>
        <dbReference type="ChEBI" id="CHEBI:17977"/>
        <dbReference type="EC" id="1.10.3.2"/>
    </reaction>
</comment>
<keyword evidence="5" id="KW-0479">Metal-binding</keyword>
<evidence type="ECO:0000259" key="12">
    <source>
        <dbReference type="Pfam" id="PF07732"/>
    </source>
</evidence>
<comment type="similarity">
    <text evidence="3">Belongs to the multicopper oxidase family.</text>
</comment>
<evidence type="ECO:0000256" key="9">
    <source>
        <dbReference type="SAM" id="SignalP"/>
    </source>
</evidence>
<dbReference type="NCBIfam" id="TIGR03390">
    <property type="entry name" value="ascorbOXfungal"/>
    <property type="match status" value="1"/>
</dbReference>
<feature type="signal peptide" evidence="9">
    <location>
        <begin position="1"/>
        <end position="28"/>
    </location>
</feature>
<dbReference type="InterPro" id="IPR017762">
    <property type="entry name" value="Multicopper_oxidase_fun"/>
</dbReference>
<reference evidence="14" key="2">
    <citation type="journal article" date="2018" name="BMC Genomics">
        <title>Genomic insights into host adaptation between the wheat stripe rust pathogen (Puccinia striiformis f. sp. tritici) and the barley stripe rust pathogen (Puccinia striiformis f. sp. hordei).</title>
        <authorList>
            <person name="Xia C."/>
            <person name="Wang M."/>
            <person name="Yin C."/>
            <person name="Cornejo O.E."/>
            <person name="Hulbert S.H."/>
            <person name="Chen X."/>
        </authorList>
    </citation>
    <scope>NUCLEOTIDE SEQUENCE [LARGE SCALE GENOMIC DNA]</scope>
    <source>
        <strain evidence="14">93TX-2</strain>
    </source>
</reference>
<keyword evidence="6" id="KW-0560">Oxidoreductase</keyword>
<reference evidence="13 14" key="1">
    <citation type="submission" date="2017-12" db="EMBL/GenBank/DDBJ databases">
        <title>Gene loss provides genomic basis for host adaptation in cereal stripe rust fungi.</title>
        <authorList>
            <person name="Xia C."/>
        </authorList>
    </citation>
    <scope>NUCLEOTIDE SEQUENCE [LARGE SCALE GENOMIC DNA]</scope>
    <source>
        <strain evidence="13 14">93TX-2</strain>
    </source>
</reference>
<evidence type="ECO:0000259" key="10">
    <source>
        <dbReference type="Pfam" id="PF00394"/>
    </source>
</evidence>
<feature type="domain" description="Plastocyanin-like" evidence="10">
    <location>
        <begin position="179"/>
        <end position="305"/>
    </location>
</feature>
<protein>
    <recommendedName>
        <fullName evidence="4">laccase</fullName>
        <ecNumber evidence="4">1.10.3.2</ecNumber>
    </recommendedName>
</protein>
<dbReference type="VEuPathDB" id="FungiDB:PSHT_11304"/>
<dbReference type="SUPFAM" id="SSF49503">
    <property type="entry name" value="Cupredoxins"/>
    <property type="match status" value="3"/>
</dbReference>
<dbReference type="PANTHER" id="PTHR11709">
    <property type="entry name" value="MULTI-COPPER OXIDASE"/>
    <property type="match status" value="1"/>
</dbReference>
<keyword evidence="9" id="KW-0732">Signal</keyword>
<sequence length="617" mass="69362">MVSIPNYSSSSAILFFLQLFLLLQSSYSQKNSNLNPGPYPDFSTTQYSKKVVLELSEKVISADCTNRPSVVINGTFPGPELRFKVGDQVEIRVHNLLKFNTTLHWHGLSQYGSPFADGTEKISQYAIPPGGYFDYIFQLEANSAGTYIYHAHVGFHLMTCHGAFIVEDLKSPPFKYDKELVMLFADYYHNLEQQITAGLDEVPFKWLGEPQSMVVNGNALGTCNSTSPFGCSTTCHHHRLVVKPDTTYRVRVIGITVLTYLYFGIEDHPALSVIEADGGYVRPASTKHIQLHSGQRYSFLLKTKSREELKKLGSKRDFWGRLETRWRPIRDQGAFVLHYEDDSPPQPYGSRQLDLSRSPMPALEQFRKLVPLPDEGNTWLTEKFEALDPNEVAPTASEVTRRITITGQQRKAPDGHINWFINGEKYVETQPQIPFLVRAYTTKLKPDYEAAAKNNGFDKKLRAYPVKLNDVVEFVVLNQVSTAGVTETHPWHLHGEAFFVVAHGTGEFTEAKKVAAEARFHKTHIRRDTEIIFSSKRGASYSNTTLPPDTVTGWMVLRMRAETPGAFLMHLSHSVCMSHIDQPHAAMGMAAVILVGIENLPPLPPGYINKFVTPPPS</sequence>
<keyword evidence="8" id="KW-0325">Glycoprotein</keyword>
<name>A0A2S4V405_9BASI</name>
<evidence type="ECO:0000313" key="14">
    <source>
        <dbReference type="Proteomes" id="UP000238274"/>
    </source>
</evidence>
<dbReference type="AlphaFoldDB" id="A0A2S4V405"/>
<dbReference type="Proteomes" id="UP000238274">
    <property type="component" value="Unassembled WGS sequence"/>
</dbReference>
<evidence type="ECO:0000256" key="5">
    <source>
        <dbReference type="ARBA" id="ARBA00022723"/>
    </source>
</evidence>
<evidence type="ECO:0000256" key="1">
    <source>
        <dbReference type="ARBA" id="ARBA00000349"/>
    </source>
</evidence>
<dbReference type="VEuPathDB" id="FungiDB:PSTT_09668"/>
<dbReference type="GO" id="GO:0052716">
    <property type="term" value="F:hydroquinone:oxygen oxidoreductase activity"/>
    <property type="evidence" value="ECO:0007669"/>
    <property type="project" value="UniProtKB-EC"/>
</dbReference>
<evidence type="ECO:0000259" key="11">
    <source>
        <dbReference type="Pfam" id="PF07731"/>
    </source>
</evidence>
<evidence type="ECO:0000256" key="8">
    <source>
        <dbReference type="ARBA" id="ARBA00023180"/>
    </source>
</evidence>
<dbReference type="OrthoDB" id="2121828at2759"/>
<feature type="domain" description="Plastocyanin-like" evidence="12">
    <location>
        <begin position="57"/>
        <end position="169"/>
    </location>
</feature>
<proteinExistence type="inferred from homology"/>
<dbReference type="EC" id="1.10.3.2" evidence="4"/>
<dbReference type="InterPro" id="IPR045087">
    <property type="entry name" value="Cu-oxidase_fam"/>
</dbReference>
<dbReference type="InterPro" id="IPR008972">
    <property type="entry name" value="Cupredoxin"/>
</dbReference>
<dbReference type="PANTHER" id="PTHR11709:SF394">
    <property type="entry name" value="FI03373P-RELATED"/>
    <property type="match status" value="1"/>
</dbReference>
<evidence type="ECO:0000256" key="3">
    <source>
        <dbReference type="ARBA" id="ARBA00010609"/>
    </source>
</evidence>
<reference evidence="14" key="3">
    <citation type="journal article" date="2018" name="Mol. Plant Microbe Interact.">
        <title>Genome sequence resources for the wheat stripe rust pathogen (Puccinia striiformis f. sp. tritici) and the barley stripe rust pathogen (Puccinia striiformis f. sp. hordei).</title>
        <authorList>
            <person name="Xia C."/>
            <person name="Wang M."/>
            <person name="Yin C."/>
            <person name="Cornejo O.E."/>
            <person name="Hulbert S.H."/>
            <person name="Chen X."/>
        </authorList>
    </citation>
    <scope>NUCLEOTIDE SEQUENCE [LARGE SCALE GENOMIC DNA]</scope>
    <source>
        <strain evidence="14">93TX-2</strain>
    </source>
</reference>
<feature type="chain" id="PRO_5015752978" description="laccase" evidence="9">
    <location>
        <begin position="29"/>
        <end position="617"/>
    </location>
</feature>
<keyword evidence="7" id="KW-0186">Copper</keyword>
<keyword evidence="14" id="KW-1185">Reference proteome</keyword>
<evidence type="ECO:0000256" key="6">
    <source>
        <dbReference type="ARBA" id="ARBA00023002"/>
    </source>
</evidence>
<evidence type="ECO:0000256" key="4">
    <source>
        <dbReference type="ARBA" id="ARBA00012297"/>
    </source>
</evidence>
<organism evidence="13 14">
    <name type="scientific">Puccinia striiformis</name>
    <dbReference type="NCBI Taxonomy" id="27350"/>
    <lineage>
        <taxon>Eukaryota</taxon>
        <taxon>Fungi</taxon>
        <taxon>Dikarya</taxon>
        <taxon>Basidiomycota</taxon>
        <taxon>Pucciniomycotina</taxon>
        <taxon>Pucciniomycetes</taxon>
        <taxon>Pucciniales</taxon>
        <taxon>Pucciniaceae</taxon>
        <taxon>Puccinia</taxon>
    </lineage>
</organism>
<dbReference type="Pfam" id="PF07732">
    <property type="entry name" value="Cu-oxidase_3"/>
    <property type="match status" value="1"/>
</dbReference>
<dbReference type="InterPro" id="IPR011707">
    <property type="entry name" value="Cu-oxidase-like_N"/>
</dbReference>
<dbReference type="InterPro" id="IPR001117">
    <property type="entry name" value="Cu-oxidase_2nd"/>
</dbReference>
<accession>A0A2S4V405</accession>
<dbReference type="Gene3D" id="2.60.40.420">
    <property type="entry name" value="Cupredoxins - blue copper proteins"/>
    <property type="match status" value="3"/>
</dbReference>
<gene>
    <name evidence="13" type="ORF">PSHT_11304</name>
</gene>
<dbReference type="InterPro" id="IPR011706">
    <property type="entry name" value="Cu-oxidase_C"/>
</dbReference>
<dbReference type="CDD" id="cd13873">
    <property type="entry name" value="CuRO_2_AAO_like_2"/>
    <property type="match status" value="1"/>
</dbReference>
<comment type="caution">
    <text evidence="13">The sequence shown here is derived from an EMBL/GenBank/DDBJ whole genome shotgun (WGS) entry which is preliminary data.</text>
</comment>
<dbReference type="GO" id="GO:0005507">
    <property type="term" value="F:copper ion binding"/>
    <property type="evidence" value="ECO:0007669"/>
    <property type="project" value="InterPro"/>
</dbReference>
<comment type="cofactor">
    <cofactor evidence="2">
        <name>Cu cation</name>
        <dbReference type="ChEBI" id="CHEBI:23378"/>
    </cofactor>
</comment>
<evidence type="ECO:0000256" key="2">
    <source>
        <dbReference type="ARBA" id="ARBA00001935"/>
    </source>
</evidence>
<evidence type="ECO:0000256" key="7">
    <source>
        <dbReference type="ARBA" id="ARBA00023008"/>
    </source>
</evidence>
<dbReference type="EMBL" id="PKSM01000186">
    <property type="protein sequence ID" value="POW04263.1"/>
    <property type="molecule type" value="Genomic_DNA"/>
</dbReference>
<evidence type="ECO:0000313" key="13">
    <source>
        <dbReference type="EMBL" id="POW04263.1"/>
    </source>
</evidence>
<dbReference type="Pfam" id="PF07731">
    <property type="entry name" value="Cu-oxidase_2"/>
    <property type="match status" value="1"/>
</dbReference>